<comment type="caution">
    <text evidence="8">The sequence shown here is derived from an EMBL/GenBank/DDBJ whole genome shotgun (WGS) entry which is preliminary data.</text>
</comment>
<dbReference type="SMART" id="SM00220">
    <property type="entry name" value="S_TKc"/>
    <property type="match status" value="1"/>
</dbReference>
<evidence type="ECO:0000313" key="8">
    <source>
        <dbReference type="EMBL" id="KAK7204094.1"/>
    </source>
</evidence>
<feature type="compositionally biased region" description="Polar residues" evidence="6">
    <location>
        <begin position="338"/>
        <end position="355"/>
    </location>
</feature>
<dbReference type="SUPFAM" id="SSF56112">
    <property type="entry name" value="Protein kinase-like (PK-like)"/>
    <property type="match status" value="1"/>
</dbReference>
<proteinExistence type="predicted"/>
<accession>A0ABR1F2N2</accession>
<dbReference type="InterPro" id="IPR011009">
    <property type="entry name" value="Kinase-like_dom_sf"/>
</dbReference>
<dbReference type="Gene3D" id="1.10.510.10">
    <property type="entry name" value="Transferase(Phosphotransferase) domain 1"/>
    <property type="match status" value="1"/>
</dbReference>
<evidence type="ECO:0000259" key="7">
    <source>
        <dbReference type="PROSITE" id="PS50011"/>
    </source>
</evidence>
<dbReference type="CDD" id="cd06627">
    <property type="entry name" value="STKc_Cdc7_like"/>
    <property type="match status" value="1"/>
</dbReference>
<reference evidence="8 9" key="1">
    <citation type="submission" date="2024-03" db="EMBL/GenBank/DDBJ databases">
        <title>Genome-scale model development and genomic sequencing of the oleaginous clade Lipomyces.</title>
        <authorList>
            <consortium name="Lawrence Berkeley National Laboratory"/>
            <person name="Czajka J.J."/>
            <person name="Han Y."/>
            <person name="Kim J."/>
            <person name="Mondo S.J."/>
            <person name="Hofstad B.A."/>
            <person name="Robles A."/>
            <person name="Haridas S."/>
            <person name="Riley R."/>
            <person name="LaButti K."/>
            <person name="Pangilinan J."/>
            <person name="Andreopoulos W."/>
            <person name="Lipzen A."/>
            <person name="Yan J."/>
            <person name="Wang M."/>
            <person name="Ng V."/>
            <person name="Grigoriev I.V."/>
            <person name="Spatafora J.W."/>
            <person name="Magnuson J.K."/>
            <person name="Baker S.E."/>
            <person name="Pomraning K.R."/>
        </authorList>
    </citation>
    <scope>NUCLEOTIDE SEQUENCE [LARGE SCALE GENOMIC DNA]</scope>
    <source>
        <strain evidence="8 9">Phaff 52-87</strain>
    </source>
</reference>
<evidence type="ECO:0000256" key="5">
    <source>
        <dbReference type="PROSITE-ProRule" id="PRU10141"/>
    </source>
</evidence>
<feature type="compositionally biased region" description="Basic and acidic residues" evidence="6">
    <location>
        <begin position="534"/>
        <end position="544"/>
    </location>
</feature>
<keyword evidence="3" id="KW-0418">Kinase</keyword>
<dbReference type="PANTHER" id="PTHR48016:SF4">
    <property type="entry name" value="PROTEIN KINASE DOMAIN-CONTAINING PROTEIN"/>
    <property type="match status" value="1"/>
</dbReference>
<feature type="binding site" evidence="5">
    <location>
        <position position="91"/>
    </location>
    <ligand>
        <name>ATP</name>
        <dbReference type="ChEBI" id="CHEBI:30616"/>
    </ligand>
</feature>
<evidence type="ECO:0000313" key="9">
    <source>
        <dbReference type="Proteomes" id="UP001498771"/>
    </source>
</evidence>
<dbReference type="EMBL" id="JBBJBU010000009">
    <property type="protein sequence ID" value="KAK7204094.1"/>
    <property type="molecule type" value="Genomic_DNA"/>
</dbReference>
<feature type="region of interest" description="Disordered" evidence="6">
    <location>
        <begin position="1"/>
        <end position="51"/>
    </location>
</feature>
<dbReference type="GeneID" id="90038634"/>
<gene>
    <name evidence="8" type="ORF">BZA70DRAFT_281456</name>
</gene>
<feature type="compositionally biased region" description="Low complexity" evidence="6">
    <location>
        <begin position="496"/>
        <end position="506"/>
    </location>
</feature>
<feature type="compositionally biased region" description="Low complexity" evidence="6">
    <location>
        <begin position="372"/>
        <end position="390"/>
    </location>
</feature>
<dbReference type="InterPro" id="IPR017441">
    <property type="entry name" value="Protein_kinase_ATP_BS"/>
</dbReference>
<dbReference type="Proteomes" id="UP001498771">
    <property type="component" value="Unassembled WGS sequence"/>
</dbReference>
<keyword evidence="2 5" id="KW-0547">Nucleotide-binding</keyword>
<keyword evidence="4 5" id="KW-0067">ATP-binding</keyword>
<dbReference type="RefSeq" id="XP_064767127.1">
    <property type="nucleotide sequence ID" value="XM_064913122.1"/>
</dbReference>
<feature type="domain" description="Protein kinase" evidence="7">
    <location>
        <begin position="62"/>
        <end position="321"/>
    </location>
</feature>
<evidence type="ECO:0000256" key="1">
    <source>
        <dbReference type="ARBA" id="ARBA00022679"/>
    </source>
</evidence>
<evidence type="ECO:0000256" key="4">
    <source>
        <dbReference type="ARBA" id="ARBA00022840"/>
    </source>
</evidence>
<organism evidence="8 9">
    <name type="scientific">Myxozyma melibiosi</name>
    <dbReference type="NCBI Taxonomy" id="54550"/>
    <lineage>
        <taxon>Eukaryota</taxon>
        <taxon>Fungi</taxon>
        <taxon>Dikarya</taxon>
        <taxon>Ascomycota</taxon>
        <taxon>Saccharomycotina</taxon>
        <taxon>Lipomycetes</taxon>
        <taxon>Lipomycetales</taxon>
        <taxon>Lipomycetaceae</taxon>
        <taxon>Myxozyma</taxon>
    </lineage>
</organism>
<dbReference type="InterPro" id="IPR000719">
    <property type="entry name" value="Prot_kinase_dom"/>
</dbReference>
<dbReference type="Pfam" id="PF00069">
    <property type="entry name" value="Pkinase"/>
    <property type="match status" value="1"/>
</dbReference>
<keyword evidence="9" id="KW-1185">Reference proteome</keyword>
<feature type="compositionally biased region" description="Polar residues" evidence="6">
    <location>
        <begin position="511"/>
        <end position="529"/>
    </location>
</feature>
<feature type="compositionally biased region" description="Polar residues" evidence="6">
    <location>
        <begin position="20"/>
        <end position="38"/>
    </location>
</feature>
<sequence>MTGKLWSYLSPRSTARKEQLQQNTPGTASNGFMNNTPVPATPRSACTPGRKAAPEKPIIGNYSLGNLLGKGAFGEVRQALNLRTGETVAVKLISLSNVKKKEIQNIMHESDLLRNLDHPNIVRYLGFLKSENYLYIILEFCENGSLTATSKNFGVFPERLVAIFISQVLQGLMYLHEQGVVHRDIKGANILTTKEGIVKLADFGVATSRTIAAVDSDSAGEEQHEVVGTPYYMAPEIIQLKGASPKSDIWSVGCTTIELVTGHPPYHHIEQMPALYRVIHDPHPPLPEEISPALRDFLLSCFQKDPALRSSAQELLNHPWIRSARNSGDYSDAISTIQASNYRPQNQHISRYSTSSDEEESGIPRHQTPRNSISPPTSVSSTASPRSTPPLNQSVPVLGQSRQQFHFNAQQMRQSVDEKYQQSIVETKLNKYSEIPSQNSLLSTSAAPQLPLSSFRQVSEEQHPGSERWDSDFVLPREGLSNALATKLRRPTTLLPRTTSTRTPATKIPLTPSSSFTPATSDSPMSSSAFVLGNRERSHTDAFRPSRSARQSMIEPETEQDQTNWDLDFEGELKINRHGRLV</sequence>
<feature type="region of interest" description="Disordered" evidence="6">
    <location>
        <begin position="496"/>
        <end position="564"/>
    </location>
</feature>
<feature type="region of interest" description="Disordered" evidence="6">
    <location>
        <begin position="338"/>
        <end position="395"/>
    </location>
</feature>
<dbReference type="InterPro" id="IPR050538">
    <property type="entry name" value="MAP_kinase_kinase_kinase"/>
</dbReference>
<dbReference type="PANTHER" id="PTHR48016">
    <property type="entry name" value="MAP KINASE KINASE KINASE SSK2-RELATED-RELATED"/>
    <property type="match status" value="1"/>
</dbReference>
<protein>
    <submittedName>
        <fullName evidence="8">Kinase-like domain-containing protein</fullName>
    </submittedName>
</protein>
<evidence type="ECO:0000256" key="3">
    <source>
        <dbReference type="ARBA" id="ARBA00022777"/>
    </source>
</evidence>
<dbReference type="PROSITE" id="PS00107">
    <property type="entry name" value="PROTEIN_KINASE_ATP"/>
    <property type="match status" value="1"/>
</dbReference>
<dbReference type="PROSITE" id="PS50011">
    <property type="entry name" value="PROTEIN_KINASE_DOM"/>
    <property type="match status" value="1"/>
</dbReference>
<keyword evidence="1" id="KW-0808">Transferase</keyword>
<evidence type="ECO:0000256" key="2">
    <source>
        <dbReference type="ARBA" id="ARBA00022741"/>
    </source>
</evidence>
<dbReference type="InterPro" id="IPR008271">
    <property type="entry name" value="Ser/Thr_kinase_AS"/>
</dbReference>
<name>A0ABR1F2N2_9ASCO</name>
<dbReference type="PROSITE" id="PS00108">
    <property type="entry name" value="PROTEIN_KINASE_ST"/>
    <property type="match status" value="1"/>
</dbReference>
<evidence type="ECO:0000256" key="6">
    <source>
        <dbReference type="SAM" id="MobiDB-lite"/>
    </source>
</evidence>